<proteinExistence type="predicted"/>
<dbReference type="SUPFAM" id="SSF46955">
    <property type="entry name" value="Putative DNA-binding domain"/>
    <property type="match status" value="1"/>
</dbReference>
<dbReference type="Gene3D" id="3.90.105.50">
    <property type="match status" value="1"/>
</dbReference>
<comment type="caution">
    <text evidence="2">The sequence shown here is derived from an EMBL/GenBank/DDBJ whole genome shotgun (WGS) entry which is preliminary data.</text>
</comment>
<feature type="domain" description="Helix-turn-helix" evidence="1">
    <location>
        <begin position="7"/>
        <end position="55"/>
    </location>
</feature>
<dbReference type="InterPro" id="IPR009061">
    <property type="entry name" value="DNA-bd_dom_put_sf"/>
</dbReference>
<name>A0ABN1LY11_9SPHN</name>
<dbReference type="NCBIfam" id="TIGR01764">
    <property type="entry name" value="excise"/>
    <property type="match status" value="1"/>
</dbReference>
<dbReference type="Proteomes" id="UP001500738">
    <property type="component" value="Unassembled WGS sequence"/>
</dbReference>
<evidence type="ECO:0000313" key="2">
    <source>
        <dbReference type="EMBL" id="GAA0861844.1"/>
    </source>
</evidence>
<dbReference type="EMBL" id="BAAAFE010000003">
    <property type="protein sequence ID" value="GAA0861844.1"/>
    <property type="molecule type" value="Genomic_DNA"/>
</dbReference>
<dbReference type="RefSeq" id="WP_246553458.1">
    <property type="nucleotide sequence ID" value="NZ_BAAAFE010000003.1"/>
</dbReference>
<dbReference type="Pfam" id="PF12728">
    <property type="entry name" value="HTH_17"/>
    <property type="match status" value="1"/>
</dbReference>
<dbReference type="InterPro" id="IPR010093">
    <property type="entry name" value="SinI_DNA-bd"/>
</dbReference>
<reference evidence="2 3" key="1">
    <citation type="journal article" date="2019" name="Int. J. Syst. Evol. Microbiol.">
        <title>The Global Catalogue of Microorganisms (GCM) 10K type strain sequencing project: providing services to taxonomists for standard genome sequencing and annotation.</title>
        <authorList>
            <consortium name="The Broad Institute Genomics Platform"/>
            <consortium name="The Broad Institute Genome Sequencing Center for Infectious Disease"/>
            <person name="Wu L."/>
            <person name="Ma J."/>
        </authorList>
    </citation>
    <scope>NUCLEOTIDE SEQUENCE [LARGE SCALE GENOMIC DNA]</scope>
    <source>
        <strain evidence="2 3">JCM 15910</strain>
    </source>
</reference>
<keyword evidence="3" id="KW-1185">Reference proteome</keyword>
<organism evidence="2 3">
    <name type="scientific">Sphingopyxis soli</name>
    <dbReference type="NCBI Taxonomy" id="592051"/>
    <lineage>
        <taxon>Bacteria</taxon>
        <taxon>Pseudomonadati</taxon>
        <taxon>Pseudomonadota</taxon>
        <taxon>Alphaproteobacteria</taxon>
        <taxon>Sphingomonadales</taxon>
        <taxon>Sphingomonadaceae</taxon>
        <taxon>Sphingopyxis</taxon>
    </lineage>
</organism>
<protein>
    <recommendedName>
        <fullName evidence="1">Helix-turn-helix domain-containing protein</fullName>
    </recommendedName>
</protein>
<dbReference type="InterPro" id="IPR041657">
    <property type="entry name" value="HTH_17"/>
</dbReference>
<evidence type="ECO:0000259" key="1">
    <source>
        <dbReference type="Pfam" id="PF12728"/>
    </source>
</evidence>
<sequence length="61" mass="6783">MIEKLTYTVNEATEALGIGRTTIYELIKGGELAVVKIGSRTIIRRKDLDALLDRNTRHLAA</sequence>
<evidence type="ECO:0000313" key="3">
    <source>
        <dbReference type="Proteomes" id="UP001500738"/>
    </source>
</evidence>
<accession>A0ABN1LY11</accession>
<gene>
    <name evidence="2" type="ORF">GCM10009115_06100</name>
</gene>
<dbReference type="InterPro" id="IPR038148">
    <property type="entry name" value="Tn1545/Tn916_Xis"/>
</dbReference>